<sequence length="306" mass="33076">MMQRAVWRTSRRDLEIGRRPLVMGILNVTPDSFSDGGRFVSPGQQLTTSETLDLAVETASKMQADGADLIDIGGESTRPYSDPVDAEIETERVVPVIERLANHLAIPISIDTSKASVANAAIQAGAEIVNDVSGLEGDPEMPAVVVKTRVGVCVMHMKGTPQTMQDDPSYRDVVDEIERYLLARRQACLDQGIEPERICLDPGIGFGKTHDHNLTLLRATHRFASIGSPILIGHSRKGFIRKVLDRNERGLNDEYNPMAGTLAVSMAVAAAGAHVIRVHDVAETVQGLDLFEASGGLAVSTDNRAF</sequence>
<evidence type="ECO:0000256" key="9">
    <source>
        <dbReference type="RuleBase" id="RU361205"/>
    </source>
</evidence>
<dbReference type="Gene3D" id="3.20.20.20">
    <property type="entry name" value="Dihydropteroate synthase-like"/>
    <property type="match status" value="1"/>
</dbReference>
<dbReference type="GO" id="GO:0046872">
    <property type="term" value="F:metal ion binding"/>
    <property type="evidence" value="ECO:0007669"/>
    <property type="project" value="UniProtKB-KW"/>
</dbReference>
<dbReference type="NCBIfam" id="TIGR01496">
    <property type="entry name" value="DHPS"/>
    <property type="match status" value="1"/>
</dbReference>
<comment type="caution">
    <text evidence="11">The sequence shown here is derived from an EMBL/GenBank/DDBJ whole genome shotgun (WGS) entry which is preliminary data.</text>
</comment>
<proteinExistence type="inferred from homology"/>
<dbReference type="InterPro" id="IPR006390">
    <property type="entry name" value="DHP_synth_dom"/>
</dbReference>
<dbReference type="UniPathway" id="UPA00077">
    <property type="reaction ID" value="UER00156"/>
</dbReference>
<evidence type="ECO:0000256" key="5">
    <source>
        <dbReference type="ARBA" id="ARBA00022679"/>
    </source>
</evidence>
<dbReference type="PROSITE" id="PS50972">
    <property type="entry name" value="PTERIN_BINDING"/>
    <property type="match status" value="1"/>
</dbReference>
<dbReference type="EMBL" id="NIZW01000010">
    <property type="protein sequence ID" value="PHQ34541.1"/>
    <property type="molecule type" value="Genomic_DNA"/>
</dbReference>
<evidence type="ECO:0000256" key="6">
    <source>
        <dbReference type="ARBA" id="ARBA00022723"/>
    </source>
</evidence>
<keyword evidence="6 9" id="KW-0479">Metal-binding</keyword>
<comment type="catalytic activity">
    <reaction evidence="1">
        <text>(7,8-dihydropterin-6-yl)methyl diphosphate + 4-aminobenzoate = 7,8-dihydropteroate + diphosphate</text>
        <dbReference type="Rhea" id="RHEA:19949"/>
        <dbReference type="ChEBI" id="CHEBI:17836"/>
        <dbReference type="ChEBI" id="CHEBI:17839"/>
        <dbReference type="ChEBI" id="CHEBI:33019"/>
        <dbReference type="ChEBI" id="CHEBI:72950"/>
        <dbReference type="EC" id="2.5.1.15"/>
    </reaction>
</comment>
<dbReference type="SUPFAM" id="SSF51717">
    <property type="entry name" value="Dihydropteroate synthetase-like"/>
    <property type="match status" value="1"/>
</dbReference>
<comment type="similarity">
    <text evidence="9">Belongs to the DHPS family.</text>
</comment>
<dbReference type="InterPro" id="IPR000489">
    <property type="entry name" value="Pterin-binding_dom"/>
</dbReference>
<dbReference type="InterPro" id="IPR011005">
    <property type="entry name" value="Dihydropteroate_synth-like_sf"/>
</dbReference>
<dbReference type="OrthoDB" id="9811744at2"/>
<protein>
    <recommendedName>
        <fullName evidence="4 9">Dihydropteroate synthase</fullName>
        <shortName evidence="9">DHPS</shortName>
        <ecNumber evidence="4 9">2.5.1.15</ecNumber>
    </recommendedName>
    <alternativeName>
        <fullName evidence="9">Dihydropteroate pyrophosphorylase</fullName>
    </alternativeName>
</protein>
<dbReference type="PROSITE" id="PS00792">
    <property type="entry name" value="DHPS_1"/>
    <property type="match status" value="1"/>
</dbReference>
<dbReference type="Proteomes" id="UP000225740">
    <property type="component" value="Unassembled WGS sequence"/>
</dbReference>
<name>A0A2G1W6A7_9BACT</name>
<dbReference type="GO" id="GO:0046656">
    <property type="term" value="P:folic acid biosynthetic process"/>
    <property type="evidence" value="ECO:0007669"/>
    <property type="project" value="UniProtKB-KW"/>
</dbReference>
<dbReference type="CDD" id="cd00739">
    <property type="entry name" value="DHPS"/>
    <property type="match status" value="1"/>
</dbReference>
<dbReference type="RefSeq" id="WP_099261292.1">
    <property type="nucleotide sequence ID" value="NZ_NIZW01000010.1"/>
</dbReference>
<dbReference type="EC" id="2.5.1.15" evidence="4 9"/>
<dbReference type="AlphaFoldDB" id="A0A2G1W6A7"/>
<dbReference type="GO" id="GO:0046654">
    <property type="term" value="P:tetrahydrofolate biosynthetic process"/>
    <property type="evidence" value="ECO:0007669"/>
    <property type="project" value="UniProtKB-UniPathway"/>
</dbReference>
<dbReference type="GO" id="GO:0005829">
    <property type="term" value="C:cytosol"/>
    <property type="evidence" value="ECO:0007669"/>
    <property type="project" value="TreeGrafter"/>
</dbReference>
<keyword evidence="7 9" id="KW-0460">Magnesium</keyword>
<gene>
    <name evidence="11" type="primary">folP</name>
    <name evidence="11" type="ORF">CEE69_14060</name>
</gene>
<comment type="cofactor">
    <cofactor evidence="2 9">
        <name>Mg(2+)</name>
        <dbReference type="ChEBI" id="CHEBI:18420"/>
    </cofactor>
</comment>
<evidence type="ECO:0000256" key="3">
    <source>
        <dbReference type="ARBA" id="ARBA00004763"/>
    </source>
</evidence>
<keyword evidence="5 9" id="KW-0808">Transferase</keyword>
<dbReference type="InterPro" id="IPR045031">
    <property type="entry name" value="DHP_synth-like"/>
</dbReference>
<dbReference type="Pfam" id="PF00809">
    <property type="entry name" value="Pterin_bind"/>
    <property type="match status" value="1"/>
</dbReference>
<feature type="domain" description="Pterin-binding" evidence="10">
    <location>
        <begin position="20"/>
        <end position="289"/>
    </location>
</feature>
<reference evidence="11 12" key="1">
    <citation type="submission" date="2017-06" db="EMBL/GenBank/DDBJ databases">
        <title>Description of Rhodopirellula bahusiensis sp. nov.</title>
        <authorList>
            <person name="Kizina J."/>
            <person name="Harder J."/>
        </authorList>
    </citation>
    <scope>NUCLEOTIDE SEQUENCE [LARGE SCALE GENOMIC DNA]</scope>
    <source>
        <strain evidence="11 12">SWK21</strain>
    </source>
</reference>
<accession>A0A2G1W6A7</accession>
<evidence type="ECO:0000256" key="4">
    <source>
        <dbReference type="ARBA" id="ARBA00012458"/>
    </source>
</evidence>
<evidence type="ECO:0000256" key="7">
    <source>
        <dbReference type="ARBA" id="ARBA00022842"/>
    </source>
</evidence>
<evidence type="ECO:0000313" key="12">
    <source>
        <dbReference type="Proteomes" id="UP000225740"/>
    </source>
</evidence>
<organism evidence="11 12">
    <name type="scientific">Rhodopirellula bahusiensis</name>
    <dbReference type="NCBI Taxonomy" id="2014065"/>
    <lineage>
        <taxon>Bacteria</taxon>
        <taxon>Pseudomonadati</taxon>
        <taxon>Planctomycetota</taxon>
        <taxon>Planctomycetia</taxon>
        <taxon>Pirellulales</taxon>
        <taxon>Pirellulaceae</taxon>
        <taxon>Rhodopirellula</taxon>
    </lineage>
</organism>
<keyword evidence="12" id="KW-1185">Reference proteome</keyword>
<evidence type="ECO:0000259" key="10">
    <source>
        <dbReference type="PROSITE" id="PS50972"/>
    </source>
</evidence>
<comment type="pathway">
    <text evidence="3 9">Cofactor biosynthesis; tetrahydrofolate biosynthesis; 7,8-dihydrofolate from 2-amino-4-hydroxy-6-hydroxymethyl-7,8-dihydropteridine diphosphate and 4-aminobenzoate: step 1/2.</text>
</comment>
<dbReference type="PANTHER" id="PTHR20941">
    <property type="entry name" value="FOLATE SYNTHESIS PROTEINS"/>
    <property type="match status" value="1"/>
</dbReference>
<comment type="function">
    <text evidence="9">Catalyzes the condensation of para-aminobenzoate (pABA) with 6-hydroxymethyl-7,8-dihydropterin diphosphate (DHPt-PP) to form 7,8-dihydropteroate (H2Pte), the immediate precursor of folate derivatives.</text>
</comment>
<dbReference type="PANTHER" id="PTHR20941:SF1">
    <property type="entry name" value="FOLIC ACID SYNTHESIS PROTEIN FOL1"/>
    <property type="match status" value="1"/>
</dbReference>
<evidence type="ECO:0000313" key="11">
    <source>
        <dbReference type="EMBL" id="PHQ34541.1"/>
    </source>
</evidence>
<evidence type="ECO:0000256" key="1">
    <source>
        <dbReference type="ARBA" id="ARBA00000012"/>
    </source>
</evidence>
<dbReference type="PROSITE" id="PS00793">
    <property type="entry name" value="DHPS_2"/>
    <property type="match status" value="1"/>
</dbReference>
<evidence type="ECO:0000256" key="2">
    <source>
        <dbReference type="ARBA" id="ARBA00001946"/>
    </source>
</evidence>
<dbReference type="GO" id="GO:0004156">
    <property type="term" value="F:dihydropteroate synthase activity"/>
    <property type="evidence" value="ECO:0007669"/>
    <property type="project" value="UniProtKB-EC"/>
</dbReference>
<evidence type="ECO:0000256" key="8">
    <source>
        <dbReference type="ARBA" id="ARBA00022909"/>
    </source>
</evidence>
<keyword evidence="8 9" id="KW-0289">Folate biosynthesis</keyword>
<dbReference type="GeneID" id="90609219"/>